<feature type="region of interest" description="Disordered" evidence="1">
    <location>
        <begin position="1"/>
        <end position="77"/>
    </location>
</feature>
<evidence type="ECO:0000313" key="2">
    <source>
        <dbReference type="EMBL" id="GEU40214.1"/>
    </source>
</evidence>
<comment type="caution">
    <text evidence="2">The sequence shown here is derived from an EMBL/GenBank/DDBJ whole genome shotgun (WGS) entry which is preliminary data.</text>
</comment>
<organism evidence="2">
    <name type="scientific">Tanacetum cinerariifolium</name>
    <name type="common">Dalmatian daisy</name>
    <name type="synonym">Chrysanthemum cinerariifolium</name>
    <dbReference type="NCBI Taxonomy" id="118510"/>
    <lineage>
        <taxon>Eukaryota</taxon>
        <taxon>Viridiplantae</taxon>
        <taxon>Streptophyta</taxon>
        <taxon>Embryophyta</taxon>
        <taxon>Tracheophyta</taxon>
        <taxon>Spermatophyta</taxon>
        <taxon>Magnoliopsida</taxon>
        <taxon>eudicotyledons</taxon>
        <taxon>Gunneridae</taxon>
        <taxon>Pentapetalae</taxon>
        <taxon>asterids</taxon>
        <taxon>campanulids</taxon>
        <taxon>Asterales</taxon>
        <taxon>Asteraceae</taxon>
        <taxon>Asteroideae</taxon>
        <taxon>Anthemideae</taxon>
        <taxon>Anthemidinae</taxon>
        <taxon>Tanacetum</taxon>
    </lineage>
</organism>
<feature type="compositionally biased region" description="Acidic residues" evidence="1">
    <location>
        <begin position="44"/>
        <end position="53"/>
    </location>
</feature>
<proteinExistence type="predicted"/>
<name>A0A6L2JX64_TANCI</name>
<evidence type="ECO:0000256" key="1">
    <source>
        <dbReference type="SAM" id="MobiDB-lite"/>
    </source>
</evidence>
<protein>
    <submittedName>
        <fullName evidence="2">Uncharacterized protein</fullName>
    </submittedName>
</protein>
<sequence length="223" mass="24830">MQPIGGYHAVPLPITGTLSSSKPPEDLSHTTRPLAPIIENWVSDSEDESETNDQNDPQSVPSFVQSSKQVKTPRHSVKPVKAPILAATLKPTSSKSTISSKRRKRKTCFVCRSVDHLIKDLLTQSTPVSITAARPVCAAVPKIMEMMFTMNLFHHLLNPLHHHNYLKIFHPHPKYNTIHHNYNLQPPAQPQAADFPMSLLQEALDACAALTRRVGHLEHDKVA</sequence>
<gene>
    <name evidence="2" type="ORF">Tci_012192</name>
</gene>
<dbReference type="EMBL" id="BKCJ010001274">
    <property type="protein sequence ID" value="GEU40214.1"/>
    <property type="molecule type" value="Genomic_DNA"/>
</dbReference>
<dbReference type="AlphaFoldDB" id="A0A6L2JX64"/>
<reference evidence="2" key="1">
    <citation type="journal article" date="2019" name="Sci. Rep.">
        <title>Draft genome of Tanacetum cinerariifolium, the natural source of mosquito coil.</title>
        <authorList>
            <person name="Yamashiro T."/>
            <person name="Shiraishi A."/>
            <person name="Satake H."/>
            <person name="Nakayama K."/>
        </authorList>
    </citation>
    <scope>NUCLEOTIDE SEQUENCE</scope>
</reference>
<accession>A0A6L2JX64</accession>
<feature type="compositionally biased region" description="Polar residues" evidence="1">
    <location>
        <begin position="54"/>
        <end position="70"/>
    </location>
</feature>